<dbReference type="Gene3D" id="1.10.10.10">
    <property type="entry name" value="Winged helix-like DNA-binding domain superfamily/Winged helix DNA-binding domain"/>
    <property type="match status" value="1"/>
</dbReference>
<reference evidence="3 4" key="1">
    <citation type="submission" date="2022-05" db="EMBL/GenBank/DDBJ databases">
        <authorList>
            <consortium name="Genoscope - CEA"/>
            <person name="William W."/>
        </authorList>
    </citation>
    <scope>NUCLEOTIDE SEQUENCE [LARGE SCALE GENOMIC DNA]</scope>
</reference>
<sequence length="85" mass="9445">MASNITSVSKREKVISLWSSGYQNKGICSRLHLSHQTVSNILSKFLQNGTVAAGKPGWKERTVATPNVVEFVEYSKVFTSREETV</sequence>
<dbReference type="Pfam" id="PF00292">
    <property type="entry name" value="PAX"/>
    <property type="match status" value="1"/>
</dbReference>
<dbReference type="InterPro" id="IPR001523">
    <property type="entry name" value="Paired_dom"/>
</dbReference>
<dbReference type="Proteomes" id="UP001159405">
    <property type="component" value="Unassembled WGS sequence"/>
</dbReference>
<keyword evidence="4" id="KW-1185">Reference proteome</keyword>
<protein>
    <recommendedName>
        <fullName evidence="2">Paired domain-containing protein</fullName>
    </recommendedName>
</protein>
<dbReference type="EMBL" id="CALNXK010000002">
    <property type="protein sequence ID" value="CAH3033753.1"/>
    <property type="molecule type" value="Genomic_DNA"/>
</dbReference>
<evidence type="ECO:0000313" key="3">
    <source>
        <dbReference type="EMBL" id="CAH3033753.1"/>
    </source>
</evidence>
<proteinExistence type="predicted"/>
<comment type="caution">
    <text evidence="3">The sequence shown here is derived from an EMBL/GenBank/DDBJ whole genome shotgun (WGS) entry which is preliminary data.</text>
</comment>
<name>A0ABN8MTK1_9CNID</name>
<organism evidence="3 4">
    <name type="scientific">Porites lobata</name>
    <dbReference type="NCBI Taxonomy" id="104759"/>
    <lineage>
        <taxon>Eukaryota</taxon>
        <taxon>Metazoa</taxon>
        <taxon>Cnidaria</taxon>
        <taxon>Anthozoa</taxon>
        <taxon>Hexacorallia</taxon>
        <taxon>Scleractinia</taxon>
        <taxon>Fungiina</taxon>
        <taxon>Poritidae</taxon>
        <taxon>Porites</taxon>
    </lineage>
</organism>
<evidence type="ECO:0000259" key="2">
    <source>
        <dbReference type="Pfam" id="PF00292"/>
    </source>
</evidence>
<dbReference type="InterPro" id="IPR009057">
    <property type="entry name" value="Homeodomain-like_sf"/>
</dbReference>
<feature type="domain" description="Paired" evidence="2">
    <location>
        <begin position="10"/>
        <end position="73"/>
    </location>
</feature>
<keyword evidence="1" id="KW-0563">Paired box</keyword>
<evidence type="ECO:0000313" key="4">
    <source>
        <dbReference type="Proteomes" id="UP001159405"/>
    </source>
</evidence>
<dbReference type="SUPFAM" id="SSF46689">
    <property type="entry name" value="Homeodomain-like"/>
    <property type="match status" value="1"/>
</dbReference>
<evidence type="ECO:0000256" key="1">
    <source>
        <dbReference type="ARBA" id="ARBA00022724"/>
    </source>
</evidence>
<accession>A0ABN8MTK1</accession>
<dbReference type="InterPro" id="IPR036388">
    <property type="entry name" value="WH-like_DNA-bd_sf"/>
</dbReference>
<gene>
    <name evidence="3" type="ORF">PLOB_00016050</name>
</gene>